<comment type="caution">
    <text evidence="1">The sequence shown here is derived from an EMBL/GenBank/DDBJ whole genome shotgun (WGS) entry which is preliminary data.</text>
</comment>
<dbReference type="Proteomes" id="UP001152888">
    <property type="component" value="Unassembled WGS sequence"/>
</dbReference>
<keyword evidence="2" id="KW-1185">Reference proteome</keyword>
<reference evidence="1" key="1">
    <citation type="submission" date="2022-03" db="EMBL/GenBank/DDBJ databases">
        <authorList>
            <person name="Sayadi A."/>
        </authorList>
    </citation>
    <scope>NUCLEOTIDE SEQUENCE</scope>
</reference>
<evidence type="ECO:0000313" key="1">
    <source>
        <dbReference type="EMBL" id="CAH1979873.1"/>
    </source>
</evidence>
<proteinExistence type="predicted"/>
<accession>A0A9P0KMI8</accession>
<sequence>MSNFGYRKFSIFFWKMAAFMNVRRRKVYKQARIYNEDIYRKLFRFNRENVEWLANHLLDDNEDPVETRDGALPPTRKMEIFLRSLGDPVFQQGVAVDLDVNQRVLYPEP</sequence>
<dbReference type="AlphaFoldDB" id="A0A9P0KMI8"/>
<gene>
    <name evidence="1" type="ORF">ACAOBT_LOCUS13675</name>
</gene>
<organism evidence="1 2">
    <name type="scientific">Acanthoscelides obtectus</name>
    <name type="common">Bean weevil</name>
    <name type="synonym">Bruchus obtectus</name>
    <dbReference type="NCBI Taxonomy" id="200917"/>
    <lineage>
        <taxon>Eukaryota</taxon>
        <taxon>Metazoa</taxon>
        <taxon>Ecdysozoa</taxon>
        <taxon>Arthropoda</taxon>
        <taxon>Hexapoda</taxon>
        <taxon>Insecta</taxon>
        <taxon>Pterygota</taxon>
        <taxon>Neoptera</taxon>
        <taxon>Endopterygota</taxon>
        <taxon>Coleoptera</taxon>
        <taxon>Polyphaga</taxon>
        <taxon>Cucujiformia</taxon>
        <taxon>Chrysomeloidea</taxon>
        <taxon>Chrysomelidae</taxon>
        <taxon>Bruchinae</taxon>
        <taxon>Bruchini</taxon>
        <taxon>Acanthoscelides</taxon>
    </lineage>
</organism>
<evidence type="ECO:0000313" key="2">
    <source>
        <dbReference type="Proteomes" id="UP001152888"/>
    </source>
</evidence>
<name>A0A9P0KMI8_ACAOB</name>
<protein>
    <submittedName>
        <fullName evidence="1">Uncharacterized protein</fullName>
    </submittedName>
</protein>
<dbReference type="EMBL" id="CAKOFQ010006885">
    <property type="protein sequence ID" value="CAH1979873.1"/>
    <property type="molecule type" value="Genomic_DNA"/>
</dbReference>